<name>A0ABQ9N4W7_HEVBR</name>
<protein>
    <submittedName>
        <fullName evidence="6">Uncharacterized protein</fullName>
    </submittedName>
</protein>
<organism evidence="6 7">
    <name type="scientific">Hevea brasiliensis</name>
    <name type="common">Para rubber tree</name>
    <name type="synonym">Siphonia brasiliensis</name>
    <dbReference type="NCBI Taxonomy" id="3981"/>
    <lineage>
        <taxon>Eukaryota</taxon>
        <taxon>Viridiplantae</taxon>
        <taxon>Streptophyta</taxon>
        <taxon>Embryophyta</taxon>
        <taxon>Tracheophyta</taxon>
        <taxon>Spermatophyta</taxon>
        <taxon>Magnoliopsida</taxon>
        <taxon>eudicotyledons</taxon>
        <taxon>Gunneridae</taxon>
        <taxon>Pentapetalae</taxon>
        <taxon>rosids</taxon>
        <taxon>fabids</taxon>
        <taxon>Malpighiales</taxon>
        <taxon>Euphorbiaceae</taxon>
        <taxon>Crotonoideae</taxon>
        <taxon>Micrandreae</taxon>
        <taxon>Hevea</taxon>
    </lineage>
</organism>
<feature type="region of interest" description="Disordered" evidence="5">
    <location>
        <begin position="83"/>
        <end position="107"/>
    </location>
</feature>
<dbReference type="PROSITE" id="PS51257">
    <property type="entry name" value="PROKAR_LIPOPROTEIN"/>
    <property type="match status" value="1"/>
</dbReference>
<comment type="similarity">
    <text evidence="1">Belongs to the CLV3/ESR signal peptide family.</text>
</comment>
<keyword evidence="3" id="KW-0221">Differentiation</keyword>
<keyword evidence="7" id="KW-1185">Reference proteome</keyword>
<sequence>MKIPLSSLFNTILCLSFLLFFFFFFNGWCSCFSNNSEDNHVSISLVQPFSNRRMLSSKFDFSPFLKNSHRLHHWHLPVHPQRNGTEIDPRYGAEKRLVPTGPNPLHH</sequence>
<evidence type="ECO:0000256" key="5">
    <source>
        <dbReference type="SAM" id="MobiDB-lite"/>
    </source>
</evidence>
<evidence type="ECO:0000313" key="6">
    <source>
        <dbReference type="EMBL" id="KAJ9187316.1"/>
    </source>
</evidence>
<gene>
    <name evidence="6" type="ORF">P3X46_002785</name>
</gene>
<dbReference type="PANTHER" id="PTHR34359">
    <property type="entry name" value="CLAVATA3/ESR (CLE)-RELATED PROTEIN 10"/>
    <property type="match status" value="1"/>
</dbReference>
<evidence type="ECO:0000256" key="4">
    <source>
        <dbReference type="ARBA" id="ARBA00023278"/>
    </source>
</evidence>
<proteinExistence type="inferred from homology"/>
<feature type="compositionally biased region" description="Basic and acidic residues" evidence="5">
    <location>
        <begin position="85"/>
        <end position="97"/>
    </location>
</feature>
<comment type="caution">
    <text evidence="6">The sequence shown here is derived from an EMBL/GenBank/DDBJ whole genome shotgun (WGS) entry which is preliminary data.</text>
</comment>
<accession>A0ABQ9N4W7</accession>
<dbReference type="InterPro" id="IPR039618">
    <property type="entry name" value="CLE9-13"/>
</dbReference>
<dbReference type="EMBL" id="JARPOI010000002">
    <property type="protein sequence ID" value="KAJ9187316.1"/>
    <property type="molecule type" value="Genomic_DNA"/>
</dbReference>
<keyword evidence="2" id="KW-0217">Developmental protein</keyword>
<evidence type="ECO:0000256" key="2">
    <source>
        <dbReference type="ARBA" id="ARBA00022473"/>
    </source>
</evidence>
<reference evidence="6" key="1">
    <citation type="journal article" date="2023" name="Plant Biotechnol. J.">
        <title>Chromosome-level wild Hevea brasiliensis genome provides new tools for genomic-assisted breeding and valuable loci to elevate rubber yield.</title>
        <authorList>
            <person name="Cheng H."/>
            <person name="Song X."/>
            <person name="Hu Y."/>
            <person name="Wu T."/>
            <person name="Yang Q."/>
            <person name="An Z."/>
            <person name="Feng S."/>
            <person name="Deng Z."/>
            <person name="Wu W."/>
            <person name="Zeng X."/>
            <person name="Tu M."/>
            <person name="Wang X."/>
            <person name="Huang H."/>
        </authorList>
    </citation>
    <scope>NUCLEOTIDE SEQUENCE</scope>
    <source>
        <strain evidence="6">MT/VB/25A 57/8</strain>
    </source>
</reference>
<evidence type="ECO:0000256" key="3">
    <source>
        <dbReference type="ARBA" id="ARBA00022782"/>
    </source>
</evidence>
<keyword evidence="4" id="KW-0379">Hydroxylation</keyword>
<dbReference type="Proteomes" id="UP001174677">
    <property type="component" value="Chromosome 2"/>
</dbReference>
<evidence type="ECO:0000256" key="1">
    <source>
        <dbReference type="ARBA" id="ARBA00005416"/>
    </source>
</evidence>
<evidence type="ECO:0000313" key="7">
    <source>
        <dbReference type="Proteomes" id="UP001174677"/>
    </source>
</evidence>
<dbReference type="PANTHER" id="PTHR34359:SF28">
    <property type="entry name" value="CLAVATA3_ESR (CLE)-RELATED PROTEIN 12"/>
    <property type="match status" value="1"/>
</dbReference>